<organism evidence="1 2">
    <name type="scientific">Rotaria sordida</name>
    <dbReference type="NCBI Taxonomy" id="392033"/>
    <lineage>
        <taxon>Eukaryota</taxon>
        <taxon>Metazoa</taxon>
        <taxon>Spiralia</taxon>
        <taxon>Gnathifera</taxon>
        <taxon>Rotifera</taxon>
        <taxon>Eurotatoria</taxon>
        <taxon>Bdelloidea</taxon>
        <taxon>Philodinida</taxon>
        <taxon>Philodinidae</taxon>
        <taxon>Rotaria</taxon>
    </lineage>
</organism>
<dbReference type="EMBL" id="CAJOBE010010122">
    <property type="protein sequence ID" value="CAF4100686.1"/>
    <property type="molecule type" value="Genomic_DNA"/>
</dbReference>
<gene>
    <name evidence="1" type="ORF">FNK824_LOCUS31381</name>
</gene>
<name>A0A819UUE3_9BILA</name>
<accession>A0A819UUE3</accession>
<sequence length="36" mass="4086">MKQAAIDVLNVFMYYSYDKVGNANTIDDSITREAID</sequence>
<dbReference type="Proteomes" id="UP000663874">
    <property type="component" value="Unassembled WGS sequence"/>
</dbReference>
<reference evidence="1" key="1">
    <citation type="submission" date="2021-02" db="EMBL/GenBank/DDBJ databases">
        <authorList>
            <person name="Nowell W R."/>
        </authorList>
    </citation>
    <scope>NUCLEOTIDE SEQUENCE</scope>
</reference>
<dbReference type="AlphaFoldDB" id="A0A819UUE3"/>
<evidence type="ECO:0000313" key="2">
    <source>
        <dbReference type="Proteomes" id="UP000663874"/>
    </source>
</evidence>
<feature type="non-terminal residue" evidence="1">
    <location>
        <position position="36"/>
    </location>
</feature>
<evidence type="ECO:0000313" key="1">
    <source>
        <dbReference type="EMBL" id="CAF4100686.1"/>
    </source>
</evidence>
<proteinExistence type="predicted"/>
<protein>
    <submittedName>
        <fullName evidence="1">Uncharacterized protein</fullName>
    </submittedName>
</protein>
<comment type="caution">
    <text evidence="1">The sequence shown here is derived from an EMBL/GenBank/DDBJ whole genome shotgun (WGS) entry which is preliminary data.</text>
</comment>